<dbReference type="GO" id="GO:0042025">
    <property type="term" value="C:host cell nucleus"/>
    <property type="evidence" value="ECO:0007669"/>
    <property type="project" value="UniProtKB-SubCell"/>
</dbReference>
<comment type="subcellular location">
    <subcellularLocation>
        <location evidence="1">Host nucleus</location>
    </subcellularLocation>
    <subcellularLocation>
        <location evidence="2">Virion</location>
    </subcellularLocation>
</comment>
<reference evidence="17" key="1">
    <citation type="submission" date="2020-07" db="EMBL/GenBank/DDBJ databases">
        <title>The fecal virome of Western Australian microbats.</title>
        <authorList>
            <person name="O'Dea M.A."/>
            <person name="Prada D."/>
            <person name="Jackson B."/>
        </authorList>
    </citation>
    <scope>NUCLEOTIDE SEQUENCE [LARGE SCALE GENOMIC DNA]</scope>
</reference>
<evidence type="ECO:0000313" key="16">
    <source>
        <dbReference type="EMBL" id="UBK24593.1"/>
    </source>
</evidence>
<dbReference type="GO" id="GO:0075732">
    <property type="term" value="P:viral penetration into host nucleus"/>
    <property type="evidence" value="ECO:0007669"/>
    <property type="project" value="UniProtKB-KW"/>
</dbReference>
<keyword evidence="10" id="KW-1161">Viral attachment to host cell</keyword>
<keyword evidence="7" id="KW-1048">Host nucleus</keyword>
<keyword evidence="9" id="KW-1162">Viral penetration into host cytoplasm</keyword>
<evidence type="ECO:0000256" key="7">
    <source>
        <dbReference type="ARBA" id="ARBA00022562"/>
    </source>
</evidence>
<dbReference type="GO" id="GO:0019069">
    <property type="term" value="P:viral capsid assembly"/>
    <property type="evidence" value="ECO:0007669"/>
    <property type="project" value="InterPro"/>
</dbReference>
<keyword evidence="17" id="KW-1185">Reference proteome</keyword>
<evidence type="ECO:0000313" key="17">
    <source>
        <dbReference type="Proteomes" id="UP001229475"/>
    </source>
</evidence>
<evidence type="ECO:0000256" key="8">
    <source>
        <dbReference type="ARBA" id="ARBA00022581"/>
    </source>
</evidence>
<dbReference type="Gene3D" id="2.60.120.20">
    <property type="match status" value="1"/>
</dbReference>
<name>A0AA48XT31_9CIRC</name>
<dbReference type="Proteomes" id="UP001229475">
    <property type="component" value="Segment"/>
</dbReference>
<evidence type="ECO:0000256" key="4">
    <source>
        <dbReference type="ARBA" id="ARBA00022431"/>
    </source>
</evidence>
<evidence type="ECO:0000256" key="11">
    <source>
        <dbReference type="ARBA" id="ARBA00022844"/>
    </source>
</evidence>
<evidence type="ECO:0000256" key="14">
    <source>
        <dbReference type="ARBA" id="ARBA00023296"/>
    </source>
</evidence>
<dbReference type="GO" id="GO:0039615">
    <property type="term" value="C:T=1 icosahedral viral capsid"/>
    <property type="evidence" value="ECO:0007669"/>
    <property type="project" value="UniProtKB-KW"/>
</dbReference>
<keyword evidence="8" id="KW-0945">Host-virus interaction</keyword>
<dbReference type="InterPro" id="IPR029053">
    <property type="entry name" value="Viral_coat"/>
</dbReference>
<dbReference type="GO" id="GO:0019062">
    <property type="term" value="P:virion attachment to host cell"/>
    <property type="evidence" value="ECO:0007669"/>
    <property type="project" value="UniProtKB-KW"/>
</dbReference>
<organism evidence="16 17">
    <name type="scientific">bat associated cyclovirus Vr1</name>
    <dbReference type="NCBI Taxonomy" id="3070183"/>
    <lineage>
        <taxon>Viruses</taxon>
        <taxon>Monodnaviria</taxon>
        <taxon>Shotokuvirae</taxon>
        <taxon>Cressdnaviricota</taxon>
        <taxon>Arfiviricetes</taxon>
        <taxon>Cirlivirales</taxon>
        <taxon>Circoviridae</taxon>
        <taxon>Cyclovirus</taxon>
        <taxon>Cyclovirus netopyr</taxon>
    </lineage>
</organism>
<evidence type="ECO:0000256" key="13">
    <source>
        <dbReference type="ARBA" id="ARBA00023125"/>
    </source>
</evidence>
<dbReference type="GO" id="GO:0075509">
    <property type="term" value="P:endocytosis involved in viral entry into host cell"/>
    <property type="evidence" value="ECO:0007669"/>
    <property type="project" value="UniProtKB-KW"/>
</dbReference>
<evidence type="ECO:0000256" key="2">
    <source>
        <dbReference type="ARBA" id="ARBA00004328"/>
    </source>
</evidence>
<dbReference type="GO" id="GO:0003677">
    <property type="term" value="F:DNA binding"/>
    <property type="evidence" value="ECO:0007669"/>
    <property type="project" value="UniProtKB-KW"/>
</dbReference>
<evidence type="ECO:0000256" key="12">
    <source>
        <dbReference type="ARBA" id="ARBA00022890"/>
    </source>
</evidence>
<dbReference type="InterPro" id="IPR003383">
    <property type="entry name" value="Circovirus_capsid"/>
</dbReference>
<keyword evidence="12" id="KW-1164">Virus endocytosis by host</keyword>
<dbReference type="Pfam" id="PF02443">
    <property type="entry name" value="Circo_capsid"/>
    <property type="match status" value="1"/>
</dbReference>
<evidence type="ECO:0000256" key="9">
    <source>
        <dbReference type="ARBA" id="ARBA00022595"/>
    </source>
</evidence>
<keyword evidence="5" id="KW-1163">Viral penetration into host nucleus</keyword>
<comment type="similarity">
    <text evidence="3">Belongs to the circoviridae capsid protein family.</text>
</comment>
<evidence type="ECO:0000256" key="6">
    <source>
        <dbReference type="ARBA" id="ARBA00022561"/>
    </source>
</evidence>
<keyword evidence="14" id="KW-1160">Virus entry into host cell</keyword>
<keyword evidence="11" id="KW-0946">Virion</keyword>
<proteinExistence type="inferred from homology"/>
<keyword evidence="6" id="KW-0167">Capsid protein</keyword>
<evidence type="ECO:0000256" key="3">
    <source>
        <dbReference type="ARBA" id="ARBA00010301"/>
    </source>
</evidence>
<protein>
    <submittedName>
        <fullName evidence="16">Capsid</fullName>
    </submittedName>
</protein>
<dbReference type="GO" id="GO:0043657">
    <property type="term" value="C:host cell"/>
    <property type="evidence" value="ECO:0007669"/>
    <property type="project" value="GOC"/>
</dbReference>
<keyword evidence="4" id="KW-1140">T=1 icosahedral capsid protein</keyword>
<sequence>MARYRRTFRRAFRRPMHRRRRKIFRRKRVFRRGGVGRGNIRFKFTKVITVRIARDNQTVYPMSVSPNEFPEFLNLAPNFEAYKLSKLRVRIRPKFNIGAMNATTMFPGYVMLPWHSESPNSASNDITTYMSVDKAKYYRGYQSGQQTYNLASLTAATYAGTDNPVVNTSLRWSPRLEITRDTNSTKVIHYGGLVVWEGMLNKDETPILFEVDIIQDVWGIFYNQKTLL</sequence>
<evidence type="ECO:0000256" key="10">
    <source>
        <dbReference type="ARBA" id="ARBA00022804"/>
    </source>
</evidence>
<accession>A0AA48XT31</accession>
<evidence type="ECO:0000256" key="5">
    <source>
        <dbReference type="ARBA" id="ARBA00022524"/>
    </source>
</evidence>
<comment type="subunit">
    <text evidence="15">Homomultimer. Assembles in the nucleus, presumably in an immature form, then migrates to the cytoplasm once assembled as mature virion. Interacts with Rep; this interaction relocates Rep into the nucleus.</text>
</comment>
<keyword evidence="13" id="KW-0238">DNA-binding</keyword>
<dbReference type="EMBL" id="MT766312">
    <property type="protein sequence ID" value="UBK24593.1"/>
    <property type="molecule type" value="Genomic_DNA"/>
</dbReference>
<gene>
    <name evidence="16" type="primary">cap</name>
</gene>
<evidence type="ECO:0000256" key="15">
    <source>
        <dbReference type="ARBA" id="ARBA00046863"/>
    </source>
</evidence>
<evidence type="ECO:0000256" key="1">
    <source>
        <dbReference type="ARBA" id="ARBA00004147"/>
    </source>
</evidence>